<proteinExistence type="predicted"/>
<protein>
    <recommendedName>
        <fullName evidence="6">Calcium-binding protein</fullName>
    </recommendedName>
</protein>
<feature type="compositionally biased region" description="Basic and acidic residues" evidence="3">
    <location>
        <begin position="574"/>
        <end position="588"/>
    </location>
</feature>
<feature type="region of interest" description="Disordered" evidence="3">
    <location>
        <begin position="382"/>
        <end position="401"/>
    </location>
</feature>
<dbReference type="GO" id="GO:0005576">
    <property type="term" value="C:extracellular region"/>
    <property type="evidence" value="ECO:0007669"/>
    <property type="project" value="UniProtKB-SubCell"/>
</dbReference>
<dbReference type="Gene3D" id="2.150.10.10">
    <property type="entry name" value="Serralysin-like metalloprotease, C-terminal"/>
    <property type="match status" value="3"/>
</dbReference>
<evidence type="ECO:0008006" key="6">
    <source>
        <dbReference type="Google" id="ProtNLM"/>
    </source>
</evidence>
<dbReference type="SUPFAM" id="SSF140453">
    <property type="entry name" value="EsxAB dimer-like"/>
    <property type="match status" value="1"/>
</dbReference>
<dbReference type="InterPro" id="IPR036689">
    <property type="entry name" value="ESAT-6-like_sf"/>
</dbReference>
<keyword evidence="5" id="KW-1185">Reference proteome</keyword>
<dbReference type="SUPFAM" id="SSF51120">
    <property type="entry name" value="beta-Roll"/>
    <property type="match status" value="2"/>
</dbReference>
<evidence type="ECO:0000256" key="3">
    <source>
        <dbReference type="SAM" id="MobiDB-lite"/>
    </source>
</evidence>
<comment type="subcellular location">
    <subcellularLocation>
        <location evidence="1">Secreted</location>
    </subcellularLocation>
</comment>
<dbReference type="EMBL" id="LVZK01000001">
    <property type="protein sequence ID" value="OAP85637.1"/>
    <property type="molecule type" value="Genomic_DNA"/>
</dbReference>
<sequence>MSFGDWQLNADAGALTAASNGWKSVSETAQSARDGFSTASTNALGSWTGDSADSFDESSSSAIKDMDEASSIATRISSALVHASGAVKAAQGHLDNSWAKLSGIARVGPLFFPKDAAEEDRIEAERKVANEIRSSLGAELDGCSQELADAVGSWNDLASRSRSKSDGTDPFVKGLPADSDNVGITLSGDQAVVTAGKGDNNITVETDPATNQQIVTIDGVSYAIPPGYNLTIRGGGGNDTITVPEGSSVGFTLSGGAGDDRINGGGSGDRILGGVGNDEIKAGGGNDYVSGGSGNDYMDGQDGDDRMFGGSGRDTLYGLNGDDRLSGGDDQDYLEGGKGEDMLYGGSGNDVLSGGRGDDKIFGGAGDDVSYGGLGSDVAIGGGGADTSYDDSPAKGSSNEKDVTVEIPEDTPFVKVEGSKEFVERTEADLDMLRASPTGQRQLGSLQASHDLSALFGREKTLTISEYQQRNPDDYNSKASASPDGDHYKVKYLPTFDDFRGGPPVVVLQHELGHVHDFTYGTLRDEDYSGDATEDHGVKVAERQATGLPIDHDNDPNTPEVIDPKHPLQYTENGLRKEMGLPKRESYK</sequence>
<gene>
    <name evidence="4" type="ORF">A4H34_00010</name>
</gene>
<feature type="region of interest" description="Disordered" evidence="3">
    <location>
        <begin position="319"/>
        <end position="341"/>
    </location>
</feature>
<dbReference type="RefSeq" id="WP_064230640.1">
    <property type="nucleotide sequence ID" value="NZ_LVZK01000001.1"/>
</dbReference>
<evidence type="ECO:0000256" key="1">
    <source>
        <dbReference type="ARBA" id="ARBA00004613"/>
    </source>
</evidence>
<evidence type="ECO:0000313" key="4">
    <source>
        <dbReference type="EMBL" id="OAP85637.1"/>
    </source>
</evidence>
<dbReference type="OrthoDB" id="5952792at2"/>
<dbReference type="PANTHER" id="PTHR38340:SF1">
    <property type="entry name" value="S-LAYER PROTEIN"/>
    <property type="match status" value="1"/>
</dbReference>
<evidence type="ECO:0000313" key="5">
    <source>
        <dbReference type="Proteomes" id="UP000078368"/>
    </source>
</evidence>
<evidence type="ECO:0000256" key="2">
    <source>
        <dbReference type="ARBA" id="ARBA00022525"/>
    </source>
</evidence>
<accession>A0A179B1N1</accession>
<name>A0A179B1N1_9ACTO</name>
<dbReference type="Pfam" id="PF14891">
    <property type="entry name" value="Peptidase_M91"/>
    <property type="match status" value="1"/>
</dbReference>
<feature type="region of interest" description="Disordered" evidence="3">
    <location>
        <begin position="283"/>
        <end position="307"/>
    </location>
</feature>
<dbReference type="InterPro" id="IPR011049">
    <property type="entry name" value="Serralysin-like_metalloprot_C"/>
</dbReference>
<dbReference type="AlphaFoldDB" id="A0A179B1N1"/>
<dbReference type="InterPro" id="IPR050557">
    <property type="entry name" value="RTX_toxin/Mannuronan_C5-epim"/>
</dbReference>
<feature type="region of interest" description="Disordered" evidence="3">
    <location>
        <begin position="543"/>
        <end position="588"/>
    </location>
</feature>
<keyword evidence="2" id="KW-0964">Secreted</keyword>
<dbReference type="STRING" id="1823756.A4H34_00010"/>
<dbReference type="Pfam" id="PF00353">
    <property type="entry name" value="HemolysinCabind"/>
    <property type="match status" value="4"/>
</dbReference>
<reference evidence="4 5" key="1">
    <citation type="submission" date="2016-04" db="EMBL/GenBank/DDBJ databases">
        <title>Peptidophaga gingivicola gen. nov., sp. nov., isolated from human subgingival plaque.</title>
        <authorList>
            <person name="Beall C.J."/>
            <person name="Mokrzan E.M."/>
            <person name="Griffen A.L."/>
            <person name="Leys E.J."/>
        </authorList>
    </citation>
    <scope>NUCLEOTIDE SEQUENCE [LARGE SCALE GENOMIC DNA]</scope>
    <source>
        <strain evidence="4 5">BA112</strain>
    </source>
</reference>
<dbReference type="PANTHER" id="PTHR38340">
    <property type="entry name" value="S-LAYER PROTEIN"/>
    <property type="match status" value="1"/>
</dbReference>
<dbReference type="PROSITE" id="PS00330">
    <property type="entry name" value="HEMOLYSIN_CALCIUM"/>
    <property type="match status" value="2"/>
</dbReference>
<dbReference type="PRINTS" id="PR00313">
    <property type="entry name" value="CABNDNGRPT"/>
</dbReference>
<dbReference type="InterPro" id="IPR018511">
    <property type="entry name" value="Hemolysin-typ_Ca-bd_CS"/>
</dbReference>
<comment type="caution">
    <text evidence="4">The sequence shown here is derived from an EMBL/GenBank/DDBJ whole genome shotgun (WGS) entry which is preliminary data.</text>
</comment>
<organism evidence="4 5">
    <name type="scientific">Peptidiphaga gingivicola</name>
    <dbReference type="NCBI Taxonomy" id="2741497"/>
    <lineage>
        <taxon>Bacteria</taxon>
        <taxon>Bacillati</taxon>
        <taxon>Actinomycetota</taxon>
        <taxon>Actinomycetes</taxon>
        <taxon>Actinomycetales</taxon>
        <taxon>Actinomycetaceae</taxon>
        <taxon>Peptidiphaga</taxon>
    </lineage>
</organism>
<dbReference type="InterPro" id="IPR001343">
    <property type="entry name" value="Hemolysn_Ca-bd"/>
</dbReference>
<feature type="compositionally biased region" description="Gly residues" evidence="3">
    <location>
        <begin position="283"/>
        <end position="294"/>
    </location>
</feature>
<dbReference type="InterPro" id="IPR028208">
    <property type="entry name" value="Effector_pro_NleD-like"/>
</dbReference>
<dbReference type="GO" id="GO:0005509">
    <property type="term" value="F:calcium ion binding"/>
    <property type="evidence" value="ECO:0007669"/>
    <property type="project" value="InterPro"/>
</dbReference>
<dbReference type="Proteomes" id="UP000078368">
    <property type="component" value="Unassembled WGS sequence"/>
</dbReference>